<dbReference type="GO" id="GO:0005524">
    <property type="term" value="F:ATP binding"/>
    <property type="evidence" value="ECO:0007669"/>
    <property type="project" value="UniProtKB-KW"/>
</dbReference>
<evidence type="ECO:0000256" key="5">
    <source>
        <dbReference type="ARBA" id="ARBA00022741"/>
    </source>
</evidence>
<dbReference type="STRING" id="157838.AN964_19420"/>
<dbReference type="Gene3D" id="1.10.287.130">
    <property type="match status" value="1"/>
</dbReference>
<keyword evidence="8" id="KW-0902">Two-component regulatory system</keyword>
<keyword evidence="3" id="KW-0597">Phosphoprotein</keyword>
<proteinExistence type="predicted"/>
<dbReference type="Proteomes" id="UP000051888">
    <property type="component" value="Unassembled WGS sequence"/>
</dbReference>
<keyword evidence="13" id="KW-1185">Reference proteome</keyword>
<evidence type="ECO:0000256" key="7">
    <source>
        <dbReference type="ARBA" id="ARBA00022840"/>
    </source>
</evidence>
<protein>
    <recommendedName>
        <fullName evidence="2">histidine kinase</fullName>
        <ecNumber evidence="2">2.7.13.3</ecNumber>
    </recommendedName>
</protein>
<keyword evidence="9" id="KW-0812">Transmembrane</keyword>
<dbReference type="SUPFAM" id="SSF47384">
    <property type="entry name" value="Homodimeric domain of signal transducing histidine kinase"/>
    <property type="match status" value="1"/>
</dbReference>
<dbReference type="InterPro" id="IPR036097">
    <property type="entry name" value="HisK_dim/P_sf"/>
</dbReference>
<evidence type="ECO:0000313" key="13">
    <source>
        <dbReference type="Proteomes" id="UP000051888"/>
    </source>
</evidence>
<comment type="catalytic activity">
    <reaction evidence="1">
        <text>ATP + protein L-histidine = ADP + protein N-phospho-L-histidine.</text>
        <dbReference type="EC" id="2.7.13.3"/>
    </reaction>
</comment>
<evidence type="ECO:0000256" key="4">
    <source>
        <dbReference type="ARBA" id="ARBA00022679"/>
    </source>
</evidence>
<keyword evidence="9" id="KW-1133">Transmembrane helix</keyword>
<dbReference type="Pfam" id="PF02518">
    <property type="entry name" value="HATPase_c"/>
    <property type="match status" value="1"/>
</dbReference>
<evidence type="ECO:0000256" key="6">
    <source>
        <dbReference type="ARBA" id="ARBA00022777"/>
    </source>
</evidence>
<organism evidence="12 13">
    <name type="scientific">Heyndrickxia shackletonii</name>
    <dbReference type="NCBI Taxonomy" id="157838"/>
    <lineage>
        <taxon>Bacteria</taxon>
        <taxon>Bacillati</taxon>
        <taxon>Bacillota</taxon>
        <taxon>Bacilli</taxon>
        <taxon>Bacillales</taxon>
        <taxon>Bacillaceae</taxon>
        <taxon>Heyndrickxia</taxon>
    </lineage>
</organism>
<dbReference type="PROSITE" id="PS50109">
    <property type="entry name" value="HIS_KIN"/>
    <property type="match status" value="1"/>
</dbReference>
<feature type="domain" description="Histidine kinase" evidence="10">
    <location>
        <begin position="191"/>
        <end position="394"/>
    </location>
</feature>
<evidence type="ECO:0000256" key="9">
    <source>
        <dbReference type="SAM" id="Phobius"/>
    </source>
</evidence>
<sequence length="395" mass="45022">MIFSIFYRNTNWFIEVTIFLLCLLLGMVLFLIYRYLFLYKKYCNLEEEEEKWSILMQATPDFICFKDGESRWRKVNEFGRKLYHLENIDYYGKSDLELAELVPFFKEGFKTCYLSDEEVWNAGKLTRLEESFVVPSGELKSFDVIKIPLYYENGSRKGLLTIGRDITQQKVTESILIKREKLSVVGELAAGIAHEIRNPLTSIKGLTQLMHESGNVTQEYAKVMVSEIDRINQIAGGLLALSKPQSREMSTIILNEILQYAINIMRSEALLKDVQIVMAANDQYKIEGDRNSLIQVFINLLKNAMDAMPSGGLINISCQKVMDKIQVIVSDQGMGIPPERLKKIGEPFFTLKEKGMGLGLTISCKIIQDHKGSFEFRSQEGLGTDVVIKLPCGIL</sequence>
<evidence type="ECO:0000256" key="3">
    <source>
        <dbReference type="ARBA" id="ARBA00022553"/>
    </source>
</evidence>
<comment type="caution">
    <text evidence="12">The sequence shown here is derived from an EMBL/GenBank/DDBJ whole genome shotgun (WGS) entry which is preliminary data.</text>
</comment>
<dbReference type="SMART" id="SM00388">
    <property type="entry name" value="HisKA"/>
    <property type="match status" value="1"/>
</dbReference>
<feature type="transmembrane region" description="Helical" evidence="9">
    <location>
        <begin position="12"/>
        <end position="36"/>
    </location>
</feature>
<dbReference type="GO" id="GO:0000155">
    <property type="term" value="F:phosphorelay sensor kinase activity"/>
    <property type="evidence" value="ECO:0007669"/>
    <property type="project" value="InterPro"/>
</dbReference>
<keyword evidence="7" id="KW-0067">ATP-binding</keyword>
<evidence type="ECO:0000313" key="12">
    <source>
        <dbReference type="EMBL" id="KQL51568.1"/>
    </source>
</evidence>
<dbReference type="InterPro" id="IPR004358">
    <property type="entry name" value="Sig_transdc_His_kin-like_C"/>
</dbReference>
<accession>A0A0Q3TBL2</accession>
<evidence type="ECO:0000256" key="8">
    <source>
        <dbReference type="ARBA" id="ARBA00023012"/>
    </source>
</evidence>
<dbReference type="Gene3D" id="3.30.565.10">
    <property type="entry name" value="Histidine kinase-like ATPase, C-terminal domain"/>
    <property type="match status" value="1"/>
</dbReference>
<dbReference type="SUPFAM" id="SSF55874">
    <property type="entry name" value="ATPase domain of HSP90 chaperone/DNA topoisomerase II/histidine kinase"/>
    <property type="match status" value="1"/>
</dbReference>
<dbReference type="InterPro" id="IPR000700">
    <property type="entry name" value="PAS-assoc_C"/>
</dbReference>
<keyword evidence="6" id="KW-0418">Kinase</keyword>
<keyword evidence="5" id="KW-0547">Nucleotide-binding</keyword>
<dbReference type="SUPFAM" id="SSF55785">
    <property type="entry name" value="PYP-like sensor domain (PAS domain)"/>
    <property type="match status" value="1"/>
</dbReference>
<keyword evidence="9" id="KW-0472">Membrane</keyword>
<dbReference type="PANTHER" id="PTHR43065">
    <property type="entry name" value="SENSOR HISTIDINE KINASE"/>
    <property type="match status" value="1"/>
</dbReference>
<dbReference type="PANTHER" id="PTHR43065:SF34">
    <property type="entry name" value="SPORULATION KINASE A"/>
    <property type="match status" value="1"/>
</dbReference>
<dbReference type="InterPro" id="IPR035965">
    <property type="entry name" value="PAS-like_dom_sf"/>
</dbReference>
<dbReference type="PRINTS" id="PR00344">
    <property type="entry name" value="BCTRLSENSOR"/>
</dbReference>
<evidence type="ECO:0000256" key="2">
    <source>
        <dbReference type="ARBA" id="ARBA00012438"/>
    </source>
</evidence>
<evidence type="ECO:0000259" key="11">
    <source>
        <dbReference type="PROSITE" id="PS50113"/>
    </source>
</evidence>
<gene>
    <name evidence="12" type="ORF">AN964_19420</name>
</gene>
<keyword evidence="4" id="KW-0808">Transferase</keyword>
<evidence type="ECO:0000259" key="10">
    <source>
        <dbReference type="PROSITE" id="PS50109"/>
    </source>
</evidence>
<name>A0A0Q3TBL2_9BACI</name>
<dbReference type="PATRIC" id="fig|157838.3.peg.4289"/>
<feature type="domain" description="PAC" evidence="11">
    <location>
        <begin position="126"/>
        <end position="178"/>
    </location>
</feature>
<dbReference type="InterPro" id="IPR013656">
    <property type="entry name" value="PAS_4"/>
</dbReference>
<dbReference type="Pfam" id="PF00512">
    <property type="entry name" value="HisKA"/>
    <property type="match status" value="1"/>
</dbReference>
<dbReference type="EMBL" id="LJJC01000006">
    <property type="protein sequence ID" value="KQL51568.1"/>
    <property type="molecule type" value="Genomic_DNA"/>
</dbReference>
<dbReference type="EC" id="2.7.13.3" evidence="2"/>
<evidence type="ECO:0000256" key="1">
    <source>
        <dbReference type="ARBA" id="ARBA00000085"/>
    </source>
</evidence>
<reference evidence="12 13" key="1">
    <citation type="submission" date="2015-09" db="EMBL/GenBank/DDBJ databases">
        <title>Genome sequencing project for genomic taxonomy and phylogenomics of Bacillus-like bacteria.</title>
        <authorList>
            <person name="Liu B."/>
            <person name="Wang J."/>
            <person name="Zhu Y."/>
            <person name="Liu G."/>
            <person name="Chen Q."/>
            <person name="Chen Z."/>
            <person name="Lan J."/>
            <person name="Che J."/>
            <person name="Ge C."/>
            <person name="Shi H."/>
            <person name="Pan Z."/>
            <person name="Liu X."/>
        </authorList>
    </citation>
    <scope>NUCLEOTIDE SEQUENCE [LARGE SCALE GENOMIC DNA]</scope>
    <source>
        <strain evidence="12 13">LMG 18435</strain>
    </source>
</reference>
<dbReference type="AlphaFoldDB" id="A0A0Q3TBL2"/>
<dbReference type="InterPro" id="IPR036890">
    <property type="entry name" value="HATPase_C_sf"/>
</dbReference>
<dbReference type="Pfam" id="PF08448">
    <property type="entry name" value="PAS_4"/>
    <property type="match status" value="1"/>
</dbReference>
<dbReference type="InterPro" id="IPR003594">
    <property type="entry name" value="HATPase_dom"/>
</dbReference>
<dbReference type="InterPro" id="IPR005467">
    <property type="entry name" value="His_kinase_dom"/>
</dbReference>
<dbReference type="SMART" id="SM00387">
    <property type="entry name" value="HATPase_c"/>
    <property type="match status" value="1"/>
</dbReference>
<dbReference type="Gene3D" id="3.30.450.20">
    <property type="entry name" value="PAS domain"/>
    <property type="match status" value="1"/>
</dbReference>
<dbReference type="PROSITE" id="PS50113">
    <property type="entry name" value="PAC"/>
    <property type="match status" value="1"/>
</dbReference>
<dbReference type="CDD" id="cd00082">
    <property type="entry name" value="HisKA"/>
    <property type="match status" value="1"/>
</dbReference>
<dbReference type="InterPro" id="IPR003661">
    <property type="entry name" value="HisK_dim/P_dom"/>
</dbReference>